<dbReference type="Pfam" id="PF05635">
    <property type="entry name" value="23S_rRNA_IVP"/>
    <property type="match status" value="1"/>
</dbReference>
<dbReference type="AlphaFoldDB" id="D3G0A0"/>
<dbReference type="SUPFAM" id="SSF158446">
    <property type="entry name" value="IVS-encoded protein-like"/>
    <property type="match status" value="1"/>
</dbReference>
<evidence type="ECO:0000313" key="2">
    <source>
        <dbReference type="Proteomes" id="UP000001544"/>
    </source>
</evidence>
<dbReference type="KEGG" id="bpf:BpOF4_06585"/>
<dbReference type="CDD" id="cd16377">
    <property type="entry name" value="23S_rRNA_IVP_like"/>
    <property type="match status" value="1"/>
</dbReference>
<keyword evidence="1" id="KW-0689">Ribosomal protein</keyword>
<sequence length="118" mass="13724">MYEDINKLVVFQKAHILVLEIYKITRHFPREEQYGLMSQMKRAAVSIPSNIAEGRARGSTKEYKRFLLIARGSLEELKYQIYLSKDLEFINQAQYEELITKIDQVGRMLNGLVKKLGG</sequence>
<accession>D3G0A0</accession>
<dbReference type="InterPro" id="IPR012657">
    <property type="entry name" value="23S_rRNA-intervening_sequence"/>
</dbReference>
<dbReference type="EMBL" id="CP001878">
    <property type="protein sequence ID" value="ADC49375.1"/>
    <property type="molecule type" value="Genomic_DNA"/>
</dbReference>
<dbReference type="NCBIfam" id="TIGR02436">
    <property type="entry name" value="four helix bundle protein"/>
    <property type="match status" value="1"/>
</dbReference>
<dbReference type="HOGENOM" id="CLU_129874_0_6_9"/>
<evidence type="ECO:0000313" key="1">
    <source>
        <dbReference type="EMBL" id="ADC49375.1"/>
    </source>
</evidence>
<dbReference type="InterPro" id="IPR036583">
    <property type="entry name" value="23S_rRNA_IVS_sf"/>
</dbReference>
<dbReference type="PANTHER" id="PTHR38471">
    <property type="entry name" value="FOUR HELIX BUNDLE PROTEIN"/>
    <property type="match status" value="1"/>
</dbReference>
<dbReference type="eggNOG" id="COG0399">
    <property type="taxonomic scope" value="Bacteria"/>
</dbReference>
<proteinExistence type="predicted"/>
<dbReference type="STRING" id="398511.BpOF4_06585"/>
<protein>
    <submittedName>
        <fullName evidence="1">S23 ribosomal protein</fullName>
    </submittedName>
</protein>
<dbReference type="PANTHER" id="PTHR38471:SF2">
    <property type="entry name" value="FOUR HELIX BUNDLE PROTEIN"/>
    <property type="match status" value="1"/>
</dbReference>
<reference evidence="1 2" key="1">
    <citation type="journal article" date="2011" name="Environ. Microbiol.">
        <title>Genome of alkaliphilic Bacillus pseudofirmus OF4 reveals adaptations that support the ability to grow in an external pH range from 7.5 to 11.4.</title>
        <authorList>
            <person name="Janto B."/>
            <person name="Ahmed A."/>
            <person name="Ito M."/>
            <person name="Liu J."/>
            <person name="Hicks D.B."/>
            <person name="Pagni S."/>
            <person name="Fackelmayer O.J."/>
            <person name="Smith T.A."/>
            <person name="Earl J."/>
            <person name="Elbourne L.D."/>
            <person name="Hassan K."/>
            <person name="Paulsen I.T."/>
            <person name="Kolsto A.B."/>
            <person name="Tourasse N.J."/>
            <person name="Ehrlich G.D."/>
            <person name="Boissy R."/>
            <person name="Ivey D.M."/>
            <person name="Li G."/>
            <person name="Xue Y."/>
            <person name="Ma Y."/>
            <person name="Hu F.Z."/>
            <person name="Krulwich T.A."/>
        </authorList>
    </citation>
    <scope>NUCLEOTIDE SEQUENCE [LARGE SCALE GENOMIC DNA]</scope>
    <source>
        <strain evidence="2">ATCC BAA-2126 / JCM 17055 / OF4</strain>
    </source>
</reference>
<gene>
    <name evidence="1" type="ordered locus">BpOF4_06585</name>
</gene>
<dbReference type="Proteomes" id="UP000001544">
    <property type="component" value="Chromosome"/>
</dbReference>
<keyword evidence="2" id="KW-1185">Reference proteome</keyword>
<keyword evidence="1" id="KW-0687">Ribonucleoprotein</keyword>
<dbReference type="Gene3D" id="1.20.1440.60">
    <property type="entry name" value="23S rRNA-intervening sequence"/>
    <property type="match status" value="1"/>
</dbReference>
<name>D3G0A0_ALKPO</name>
<dbReference type="GO" id="GO:0005840">
    <property type="term" value="C:ribosome"/>
    <property type="evidence" value="ECO:0007669"/>
    <property type="project" value="UniProtKB-KW"/>
</dbReference>
<dbReference type="RefSeq" id="WP_012960648.1">
    <property type="nucleotide sequence ID" value="NC_013791.2"/>
</dbReference>
<organism evidence="1 2">
    <name type="scientific">Alkalihalophilus pseudofirmus (strain ATCC BAA-2126 / JCM 17055 / OF4)</name>
    <name type="common">Bacillus pseudofirmus</name>
    <dbReference type="NCBI Taxonomy" id="398511"/>
    <lineage>
        <taxon>Bacteria</taxon>
        <taxon>Bacillati</taxon>
        <taxon>Bacillota</taxon>
        <taxon>Bacilli</taxon>
        <taxon>Bacillales</taxon>
        <taxon>Bacillaceae</taxon>
        <taxon>Alkalihalophilus</taxon>
    </lineage>
</organism>